<feature type="region of interest" description="Disordered" evidence="1">
    <location>
        <begin position="184"/>
        <end position="239"/>
    </location>
</feature>
<organism evidence="2 3">
    <name type="scientific">Bradyrhizobium xenonodulans</name>
    <dbReference type="NCBI Taxonomy" id="2736875"/>
    <lineage>
        <taxon>Bacteria</taxon>
        <taxon>Pseudomonadati</taxon>
        <taxon>Pseudomonadota</taxon>
        <taxon>Alphaproteobacteria</taxon>
        <taxon>Hyphomicrobiales</taxon>
        <taxon>Nitrobacteraceae</taxon>
        <taxon>Bradyrhizobium</taxon>
    </lineage>
</organism>
<evidence type="ECO:0000256" key="1">
    <source>
        <dbReference type="SAM" id="MobiDB-lite"/>
    </source>
</evidence>
<evidence type="ECO:0000313" key="3">
    <source>
        <dbReference type="Proteomes" id="UP001179614"/>
    </source>
</evidence>
<dbReference type="Proteomes" id="UP001179614">
    <property type="component" value="Chromosome"/>
</dbReference>
<feature type="compositionally biased region" description="Basic and acidic residues" evidence="1">
    <location>
        <begin position="204"/>
        <end position="214"/>
    </location>
</feature>
<name>A0ABY7MIB4_9BRAD</name>
<sequence length="307" mass="32876">MNVPAFLIAAALGAAFLGVEYQWYYQPDMFNSDVVLSAFSSEHAKARAAVRHALIDPDSAKFSALRSVEADAARYVCGAVKARDKSAQFVDAAFVYTVAIDFARVDDDGRITNQRSGFRSCPAEIDKVAQQKPASSPGVLSIAKTVQKLQADTSAASVLTTLAPSAGGQSSGGTMEQQIRELAAKTGPSDSANGGQSGPTVARGDGKESERRADQPPVAWPTFPPDHPLGKSTRKRTPSEALAMAKDVAERWERAKSSGDVTMRPSSDEIKEACRALLTIDPKDSEYQKAWAAFSQLRKMDSDIAMK</sequence>
<feature type="compositionally biased region" description="Pro residues" evidence="1">
    <location>
        <begin position="218"/>
        <end position="227"/>
    </location>
</feature>
<dbReference type="EMBL" id="CP089391">
    <property type="protein sequence ID" value="WBL76645.1"/>
    <property type="molecule type" value="Genomic_DNA"/>
</dbReference>
<protein>
    <submittedName>
        <fullName evidence="2">Uncharacterized protein</fullName>
    </submittedName>
</protein>
<accession>A0ABY7MIB4</accession>
<keyword evidence="3" id="KW-1185">Reference proteome</keyword>
<proteinExistence type="predicted"/>
<evidence type="ECO:0000313" key="2">
    <source>
        <dbReference type="EMBL" id="WBL76645.1"/>
    </source>
</evidence>
<gene>
    <name evidence="2" type="ORF">I3J27_26930</name>
</gene>
<reference evidence="2" key="1">
    <citation type="submission" date="2021-12" db="EMBL/GenBank/DDBJ databases">
        <title>Bradyrhizobium xenonodulans sp. nov.</title>
        <authorList>
            <person name="Claassens R."/>
            <person name="Venter S.N."/>
            <person name="Beukes C.W."/>
            <person name="Stepkowski T."/>
            <person name="Steenkamp E.T."/>
        </authorList>
    </citation>
    <scope>NUCLEOTIDE SEQUENCE</scope>
    <source>
        <strain evidence="2">14AB</strain>
    </source>
</reference>
<dbReference type="RefSeq" id="WP_270161922.1">
    <property type="nucleotide sequence ID" value="NZ_CP089391.1"/>
</dbReference>